<name>A0AAD9GAB9_BABDI</name>
<feature type="compositionally biased region" description="Pro residues" evidence="1">
    <location>
        <begin position="399"/>
        <end position="413"/>
    </location>
</feature>
<organism evidence="2 3">
    <name type="scientific">Babesia divergens</name>
    <dbReference type="NCBI Taxonomy" id="32595"/>
    <lineage>
        <taxon>Eukaryota</taxon>
        <taxon>Sar</taxon>
        <taxon>Alveolata</taxon>
        <taxon>Apicomplexa</taxon>
        <taxon>Aconoidasida</taxon>
        <taxon>Piroplasmida</taxon>
        <taxon>Babesiidae</taxon>
        <taxon>Babesia</taxon>
    </lineage>
</organism>
<dbReference type="AlphaFoldDB" id="A0AAD9GAB9"/>
<reference evidence="2" key="2">
    <citation type="submission" date="2021-05" db="EMBL/GenBank/DDBJ databases">
        <authorList>
            <person name="Pain A."/>
        </authorList>
    </citation>
    <scope>NUCLEOTIDE SEQUENCE</scope>
    <source>
        <strain evidence="2">1802A</strain>
    </source>
</reference>
<gene>
    <name evidence="2" type="ORF">X943_000292</name>
</gene>
<dbReference type="Proteomes" id="UP001195914">
    <property type="component" value="Unassembled WGS sequence"/>
</dbReference>
<evidence type="ECO:0000313" key="3">
    <source>
        <dbReference type="Proteomes" id="UP001195914"/>
    </source>
</evidence>
<comment type="caution">
    <text evidence="2">The sequence shown here is derived from an EMBL/GenBank/DDBJ whole genome shotgun (WGS) entry which is preliminary data.</text>
</comment>
<evidence type="ECO:0000256" key="1">
    <source>
        <dbReference type="SAM" id="MobiDB-lite"/>
    </source>
</evidence>
<evidence type="ECO:0000313" key="2">
    <source>
        <dbReference type="EMBL" id="KAK1934712.1"/>
    </source>
</evidence>
<reference evidence="2" key="1">
    <citation type="journal article" date="2014" name="Nucleic Acids Res.">
        <title>The evolutionary dynamics of variant antigen genes in Babesia reveal a history of genomic innovation underlying host-parasite interaction.</title>
        <authorList>
            <person name="Jackson A.P."/>
            <person name="Otto T.D."/>
            <person name="Darby A."/>
            <person name="Ramaprasad A."/>
            <person name="Xia D."/>
            <person name="Echaide I.E."/>
            <person name="Farber M."/>
            <person name="Gahlot S."/>
            <person name="Gamble J."/>
            <person name="Gupta D."/>
            <person name="Gupta Y."/>
            <person name="Jackson L."/>
            <person name="Malandrin L."/>
            <person name="Malas T.B."/>
            <person name="Moussa E."/>
            <person name="Nair M."/>
            <person name="Reid A.J."/>
            <person name="Sanders M."/>
            <person name="Sharma J."/>
            <person name="Tracey A."/>
            <person name="Quail M.A."/>
            <person name="Weir W."/>
            <person name="Wastling J.M."/>
            <person name="Hall N."/>
            <person name="Willadsen P."/>
            <person name="Lingelbach K."/>
            <person name="Shiels B."/>
            <person name="Tait A."/>
            <person name="Berriman M."/>
            <person name="Allred D.R."/>
            <person name="Pain A."/>
        </authorList>
    </citation>
    <scope>NUCLEOTIDE SEQUENCE</scope>
    <source>
        <strain evidence="2">1802A</strain>
    </source>
</reference>
<sequence>MGVDQGSHSVYQLTDVVYHSTGEQGTSNIPSSANTITGSFYDGNMNPMYDFDSPYMSRDYSGNCTAEQGNITSGEVTADNVEVQPTTGNNQDIPRGSYSINEVGHISNMYYGPYTYSSVFHPYDDAEVAFPSNGQDSNFTPNVSGLPPFQQSTSMEQVESPMNNARGYYNCDTNEDVPRTTCTLRGTSSATSDCSPPVQQECLYIPAAGSAYIGGNQAAEREGNCNTVTPTAINSRGNPGYYAYNTLVPEGEAYVQTYMNNSFDGSAMRQEYCYNTWRDARYPNYVEVPVFNTGQEYMVPRRQVVQAVPYSMIPNPYTGNAMYSLEGVPLNGYIYDHNLNIYSNVAGEADYYNTGAGYIAMGGYVNNTLNGMHVNRSGSLLNPSPRHVQPGYEGSYSQPLPPEGYFSPPPIGLPSPRANLQPVEYDDDPLDLSPDAEDGEASQLSIEAIKNINRCDIDFLKMNDTLWQTLRSTGMFKLGNKGRAVLKSKISKQLKLNPKLRLKALGISGVRRATTRQLYQLAQVCGIKSHLK</sequence>
<feature type="compositionally biased region" description="Acidic residues" evidence="1">
    <location>
        <begin position="424"/>
        <end position="437"/>
    </location>
</feature>
<dbReference type="EMBL" id="JAHBMH010000062">
    <property type="protein sequence ID" value="KAK1934712.1"/>
    <property type="molecule type" value="Genomic_DNA"/>
</dbReference>
<accession>A0AAD9GAB9</accession>
<protein>
    <submittedName>
        <fullName evidence="2">Uncharacterized protein</fullName>
    </submittedName>
</protein>
<feature type="region of interest" description="Disordered" evidence="1">
    <location>
        <begin position="376"/>
        <end position="437"/>
    </location>
</feature>
<keyword evidence="3" id="KW-1185">Reference proteome</keyword>
<proteinExistence type="predicted"/>